<evidence type="ECO:0000256" key="1">
    <source>
        <dbReference type="SAM" id="MobiDB-lite"/>
    </source>
</evidence>
<protein>
    <submittedName>
        <fullName evidence="2">Uncharacterized protein</fullName>
    </submittedName>
</protein>
<organism evidence="2 3">
    <name type="scientific">Cryomyces minteri</name>
    <dbReference type="NCBI Taxonomy" id="331657"/>
    <lineage>
        <taxon>Eukaryota</taxon>
        <taxon>Fungi</taxon>
        <taxon>Dikarya</taxon>
        <taxon>Ascomycota</taxon>
        <taxon>Pezizomycotina</taxon>
        <taxon>Dothideomycetes</taxon>
        <taxon>Dothideomycetes incertae sedis</taxon>
        <taxon>Cryomyces</taxon>
    </lineage>
</organism>
<dbReference type="OrthoDB" id="341477at2759"/>
<evidence type="ECO:0000313" key="2">
    <source>
        <dbReference type="EMBL" id="TKA46017.1"/>
    </source>
</evidence>
<gene>
    <name evidence="2" type="ORF">B0A49_12599</name>
</gene>
<dbReference type="EMBL" id="NAJN01002957">
    <property type="protein sequence ID" value="TKA46017.1"/>
    <property type="molecule type" value="Genomic_DNA"/>
</dbReference>
<feature type="non-terminal residue" evidence="2">
    <location>
        <position position="120"/>
    </location>
</feature>
<evidence type="ECO:0000313" key="3">
    <source>
        <dbReference type="Proteomes" id="UP000308768"/>
    </source>
</evidence>
<reference evidence="2 3" key="1">
    <citation type="submission" date="2017-03" db="EMBL/GenBank/DDBJ databases">
        <title>Genomes of endolithic fungi from Antarctica.</title>
        <authorList>
            <person name="Coleine C."/>
            <person name="Masonjones S."/>
            <person name="Stajich J.E."/>
        </authorList>
    </citation>
    <scope>NUCLEOTIDE SEQUENCE [LARGE SCALE GENOMIC DNA]</scope>
    <source>
        <strain evidence="2 3">CCFEE 5187</strain>
    </source>
</reference>
<proteinExistence type="predicted"/>
<feature type="region of interest" description="Disordered" evidence="1">
    <location>
        <begin position="39"/>
        <end position="102"/>
    </location>
</feature>
<comment type="caution">
    <text evidence="2">The sequence shown here is derived from an EMBL/GenBank/DDBJ whole genome shotgun (WGS) entry which is preliminary data.</text>
</comment>
<dbReference type="Proteomes" id="UP000308768">
    <property type="component" value="Unassembled WGS sequence"/>
</dbReference>
<accession>A0A4U0VAT9</accession>
<keyword evidence="3" id="KW-1185">Reference proteome</keyword>
<name>A0A4U0VAT9_9PEZI</name>
<dbReference type="AlphaFoldDB" id="A0A4U0VAT9"/>
<feature type="compositionally biased region" description="Polar residues" evidence="1">
    <location>
        <begin position="39"/>
        <end position="48"/>
    </location>
</feature>
<sequence>MALPKLASSRGFRSVVAGHGFFLGQAAWHYRPQCLQVRQLASQATQEKQTSDTSPSLSSSRSQSPTASSASSDSANQSMPSGWEDDPDYNITDFSRLPNKNFGYNQEMKVADDFKRVLRS</sequence>
<dbReference type="STRING" id="331657.A0A4U0VAT9"/>
<feature type="compositionally biased region" description="Low complexity" evidence="1">
    <location>
        <begin position="51"/>
        <end position="81"/>
    </location>
</feature>